<evidence type="ECO:0000256" key="4">
    <source>
        <dbReference type="ARBA" id="ARBA00022679"/>
    </source>
</evidence>
<keyword evidence="8 12" id="KW-0067">ATP-binding</keyword>
<dbReference type="EC" id="2.7.1.15" evidence="2 12"/>
<evidence type="ECO:0000256" key="2">
    <source>
        <dbReference type="ARBA" id="ARBA00012035"/>
    </source>
</evidence>
<sequence length="319" mass="35013">MKEGKPKILVVGSMNMDLIMYNVERIPKMGESIYCTGYEYVTGGKGSNQAYAASMQGADAYLVGRIGTDDNGRALMKQLEEAGVDTSFVVRDEGHLTGLSTMNIDADGNYFSIFASGANDHIKPEDVERAMDQVDFDMVVMQLEMPLETVYQTYGMARQREIPVFLDAGPAMSIPLERLRGIFIISPNEAETAALTGIVPDTKAHTEEAARWLYEKAAPRYVLLKLGSRGALLYDGREMKWVKGYHVDAVDTTAAGDTFGAALAVQYCKGADMETAIRYGHAAAAICVMRKGGHPSIPTAKEVERFLLENKVGRREQNK</sequence>
<dbReference type="InterPro" id="IPR011877">
    <property type="entry name" value="Ribokinase"/>
</dbReference>
<feature type="binding site" evidence="12">
    <location>
        <position position="257"/>
    </location>
    <ligand>
        <name>substrate</name>
    </ligand>
</feature>
<keyword evidence="9 12" id="KW-0460">Magnesium</keyword>
<dbReference type="GO" id="GO:0004747">
    <property type="term" value="F:ribokinase activity"/>
    <property type="evidence" value="ECO:0007669"/>
    <property type="project" value="UniProtKB-EC"/>
</dbReference>
<feature type="binding site" evidence="12">
    <location>
        <position position="292"/>
    </location>
    <ligand>
        <name>K(+)</name>
        <dbReference type="ChEBI" id="CHEBI:29103"/>
    </ligand>
</feature>
<evidence type="ECO:0000256" key="12">
    <source>
        <dbReference type="HAMAP-Rule" id="MF_01987"/>
    </source>
</evidence>
<dbReference type="InterPro" id="IPR002139">
    <property type="entry name" value="Ribo/fructo_kinase"/>
</dbReference>
<dbReference type="Gene3D" id="3.40.1190.20">
    <property type="match status" value="1"/>
</dbReference>
<reference evidence="14 15" key="1">
    <citation type="submission" date="2024-03" db="EMBL/GenBank/DDBJ databases">
        <title>Human intestinal bacterial collection.</title>
        <authorList>
            <person name="Pauvert C."/>
            <person name="Hitch T.C.A."/>
            <person name="Clavel T."/>
        </authorList>
    </citation>
    <scope>NUCLEOTIDE SEQUENCE [LARGE SCALE GENOMIC DNA]</scope>
    <source>
        <strain evidence="14 15">CLA-SR-H021</strain>
    </source>
</reference>
<evidence type="ECO:0000256" key="9">
    <source>
        <dbReference type="ARBA" id="ARBA00022842"/>
    </source>
</evidence>
<evidence type="ECO:0000256" key="7">
    <source>
        <dbReference type="ARBA" id="ARBA00022777"/>
    </source>
</evidence>
<dbReference type="PROSITE" id="PS00584">
    <property type="entry name" value="PFKB_KINASES_2"/>
    <property type="match status" value="1"/>
</dbReference>
<evidence type="ECO:0000313" key="14">
    <source>
        <dbReference type="EMBL" id="MEQ2423523.1"/>
    </source>
</evidence>
<feature type="binding site" evidence="12">
    <location>
        <position position="296"/>
    </location>
    <ligand>
        <name>K(+)</name>
        <dbReference type="ChEBI" id="CHEBI:29103"/>
    </ligand>
</feature>
<dbReference type="InterPro" id="IPR002173">
    <property type="entry name" value="Carboh/pur_kinase_PfkB_CS"/>
</dbReference>
<keyword evidence="10 12" id="KW-0630">Potassium</keyword>
<evidence type="ECO:0000256" key="8">
    <source>
        <dbReference type="ARBA" id="ARBA00022840"/>
    </source>
</evidence>
<feature type="binding site" evidence="12">
    <location>
        <position position="144"/>
    </location>
    <ligand>
        <name>substrate</name>
    </ligand>
</feature>
<dbReference type="EMBL" id="JBBMFM010000002">
    <property type="protein sequence ID" value="MEQ2423523.1"/>
    <property type="molecule type" value="Genomic_DNA"/>
</dbReference>
<evidence type="ECO:0000256" key="3">
    <source>
        <dbReference type="ARBA" id="ARBA00016943"/>
    </source>
</evidence>
<feature type="binding site" evidence="12">
    <location>
        <position position="253"/>
    </location>
    <ligand>
        <name>K(+)</name>
        <dbReference type="ChEBI" id="CHEBI:29103"/>
    </ligand>
</feature>
<dbReference type="RefSeq" id="WP_008718999.1">
    <property type="nucleotide sequence ID" value="NZ_JBBMFM010000002.1"/>
</dbReference>
<comment type="caution">
    <text evidence="14">The sequence shown here is derived from an EMBL/GenBank/DDBJ whole genome shotgun (WGS) entry which is preliminary data.</text>
</comment>
<feature type="binding site" evidence="12">
    <location>
        <position position="188"/>
    </location>
    <ligand>
        <name>ATP</name>
        <dbReference type="ChEBI" id="CHEBI:30616"/>
    </ligand>
</feature>
<evidence type="ECO:0000256" key="11">
    <source>
        <dbReference type="ARBA" id="ARBA00023277"/>
    </source>
</evidence>
<dbReference type="InterPro" id="IPR011611">
    <property type="entry name" value="PfkB_dom"/>
</dbReference>
<feature type="binding site" evidence="12">
    <location>
        <position position="290"/>
    </location>
    <ligand>
        <name>K(+)</name>
        <dbReference type="ChEBI" id="CHEBI:29103"/>
    </ligand>
</feature>
<dbReference type="CDD" id="cd01174">
    <property type="entry name" value="ribokinase"/>
    <property type="match status" value="1"/>
</dbReference>
<dbReference type="PANTHER" id="PTHR10584">
    <property type="entry name" value="SUGAR KINASE"/>
    <property type="match status" value="1"/>
</dbReference>
<feature type="binding site" evidence="12">
    <location>
        <position position="287"/>
    </location>
    <ligand>
        <name>K(+)</name>
        <dbReference type="ChEBI" id="CHEBI:29103"/>
    </ligand>
</feature>
<comment type="activity regulation">
    <text evidence="12">Activated by a monovalent cation that binds near, but not in, the active site. The most likely occupant of the site in vivo is potassium. Ion binding induces a conformational change that may alter substrate affinity.</text>
</comment>
<feature type="binding site" evidence="12">
    <location>
        <begin position="256"/>
        <end position="257"/>
    </location>
    <ligand>
        <name>ATP</name>
        <dbReference type="ChEBI" id="CHEBI:30616"/>
    </ligand>
</feature>
<dbReference type="Pfam" id="PF00294">
    <property type="entry name" value="PfkB"/>
    <property type="match status" value="1"/>
</dbReference>
<dbReference type="PANTHER" id="PTHR10584:SF166">
    <property type="entry name" value="RIBOKINASE"/>
    <property type="match status" value="1"/>
</dbReference>
<keyword evidence="7 12" id="KW-0418">Kinase</keyword>
<evidence type="ECO:0000256" key="10">
    <source>
        <dbReference type="ARBA" id="ARBA00022958"/>
    </source>
</evidence>
<feature type="binding site" evidence="12">
    <location>
        <begin position="15"/>
        <end position="17"/>
    </location>
    <ligand>
        <name>substrate</name>
    </ligand>
</feature>
<evidence type="ECO:0000313" key="15">
    <source>
        <dbReference type="Proteomes" id="UP001454086"/>
    </source>
</evidence>
<keyword evidence="6 12" id="KW-0547">Nucleotide-binding</keyword>
<evidence type="ECO:0000256" key="6">
    <source>
        <dbReference type="ARBA" id="ARBA00022741"/>
    </source>
</evidence>
<keyword evidence="12" id="KW-0963">Cytoplasm</keyword>
<name>A0ABV1CZF8_9FIRM</name>
<dbReference type="PRINTS" id="PR00990">
    <property type="entry name" value="RIBOKINASE"/>
</dbReference>
<comment type="catalytic activity">
    <reaction evidence="12">
        <text>D-ribose + ATP = D-ribose 5-phosphate + ADP + H(+)</text>
        <dbReference type="Rhea" id="RHEA:13697"/>
        <dbReference type="ChEBI" id="CHEBI:15378"/>
        <dbReference type="ChEBI" id="CHEBI:30616"/>
        <dbReference type="ChEBI" id="CHEBI:47013"/>
        <dbReference type="ChEBI" id="CHEBI:78346"/>
        <dbReference type="ChEBI" id="CHEBI:456216"/>
        <dbReference type="EC" id="2.7.1.15"/>
    </reaction>
</comment>
<feature type="binding site" evidence="12">
    <location>
        <begin position="225"/>
        <end position="230"/>
    </location>
    <ligand>
        <name>ATP</name>
        <dbReference type="ChEBI" id="CHEBI:30616"/>
    </ligand>
</feature>
<comment type="similarity">
    <text evidence="1">Belongs to the carbohydrate kinase pfkB family.</text>
</comment>
<comment type="caution">
    <text evidence="12">Lacks conserved residue(s) required for the propagation of feature annotation.</text>
</comment>
<dbReference type="HAMAP" id="MF_01987">
    <property type="entry name" value="Ribokinase"/>
    <property type="match status" value="1"/>
</dbReference>
<keyword evidence="15" id="KW-1185">Reference proteome</keyword>
<keyword evidence="4 12" id="KW-0808">Transferase</keyword>
<comment type="pathway">
    <text evidence="12">Carbohydrate metabolism; D-ribose degradation; D-ribose 5-phosphate from beta-D-ribopyranose: step 2/2.</text>
</comment>
<feature type="domain" description="Carbohydrate kinase PfkB" evidence="13">
    <location>
        <begin position="6"/>
        <end position="299"/>
    </location>
</feature>
<evidence type="ECO:0000259" key="13">
    <source>
        <dbReference type="Pfam" id="PF00294"/>
    </source>
</evidence>
<keyword evidence="11 12" id="KW-0119">Carbohydrate metabolism</keyword>
<keyword evidence="5 12" id="KW-0479">Metal-binding</keyword>
<feature type="binding site" evidence="12">
    <location>
        <begin position="44"/>
        <end position="48"/>
    </location>
    <ligand>
        <name>substrate</name>
    </ligand>
</feature>
<accession>A0ABV1CZF8</accession>
<organism evidence="14 15">
    <name type="scientific">Enterocloster hominis</name>
    <name type="common">ex Hitch et al. 2024</name>
    <dbReference type="NCBI Taxonomy" id="1917870"/>
    <lineage>
        <taxon>Bacteria</taxon>
        <taxon>Bacillati</taxon>
        <taxon>Bacillota</taxon>
        <taxon>Clostridia</taxon>
        <taxon>Lachnospirales</taxon>
        <taxon>Lachnospiraceae</taxon>
        <taxon>Enterocloster</taxon>
    </lineage>
</organism>
<feature type="binding site" evidence="12">
    <location>
        <position position="281"/>
    </location>
    <ligand>
        <name>ATP</name>
        <dbReference type="ChEBI" id="CHEBI:30616"/>
    </ligand>
</feature>
<protein>
    <recommendedName>
        <fullName evidence="3 12">Ribokinase</fullName>
        <shortName evidence="12">RK</shortName>
        <ecNumber evidence="2 12">2.7.1.15</ecNumber>
    </recommendedName>
</protein>
<comment type="similarity">
    <text evidence="12">Belongs to the carbohydrate kinase PfkB family. Ribokinase subfamily.</text>
</comment>
<comment type="cofactor">
    <cofactor evidence="12">
        <name>Mg(2+)</name>
        <dbReference type="ChEBI" id="CHEBI:18420"/>
    </cofactor>
    <text evidence="12">Requires a divalent cation, most likely magnesium in vivo, as an electrophilic catalyst to aid phosphoryl group transfer. It is the chelate of the metal and the nucleotide that is the actual substrate.</text>
</comment>
<proteinExistence type="inferred from homology"/>
<dbReference type="InterPro" id="IPR029056">
    <property type="entry name" value="Ribokinase-like"/>
</dbReference>
<comment type="function">
    <text evidence="12">Catalyzes the phosphorylation of ribose at O-5 in a reaction requiring ATP and magnesium. The resulting D-ribose-5-phosphate can then be used either for sythesis of nucleotides, histidine, and tryptophan, or as a component of the pentose phosphate pathway.</text>
</comment>
<comment type="subunit">
    <text evidence="12">Homodimer.</text>
</comment>
<comment type="subcellular location">
    <subcellularLocation>
        <location evidence="12">Cytoplasm</location>
    </subcellularLocation>
</comment>
<dbReference type="SUPFAM" id="SSF53613">
    <property type="entry name" value="Ribokinase-like"/>
    <property type="match status" value="1"/>
</dbReference>
<feature type="active site" description="Proton acceptor" evidence="12">
    <location>
        <position position="257"/>
    </location>
</feature>
<gene>
    <name evidence="12" type="primary">rbsK</name>
    <name evidence="14" type="ORF">WMQ36_00925</name>
</gene>
<feature type="binding site" evidence="12">
    <location>
        <position position="251"/>
    </location>
    <ligand>
        <name>K(+)</name>
        <dbReference type="ChEBI" id="CHEBI:29103"/>
    </ligand>
</feature>
<dbReference type="Proteomes" id="UP001454086">
    <property type="component" value="Unassembled WGS sequence"/>
</dbReference>
<evidence type="ECO:0000256" key="1">
    <source>
        <dbReference type="ARBA" id="ARBA00005380"/>
    </source>
</evidence>
<evidence type="ECO:0000256" key="5">
    <source>
        <dbReference type="ARBA" id="ARBA00022723"/>
    </source>
</evidence>